<evidence type="ECO:0000313" key="10">
    <source>
        <dbReference type="Proteomes" id="UP000234950"/>
    </source>
</evidence>
<feature type="domain" description="EamA" evidence="8">
    <location>
        <begin position="151"/>
        <end position="288"/>
    </location>
</feature>
<evidence type="ECO:0000256" key="2">
    <source>
        <dbReference type="ARBA" id="ARBA00007362"/>
    </source>
</evidence>
<feature type="transmembrane region" description="Helical" evidence="7">
    <location>
        <begin position="246"/>
        <end position="265"/>
    </location>
</feature>
<organism evidence="9 10">
    <name type="scientific">Neobacillus cucumis</name>
    <dbReference type="NCBI Taxonomy" id="1740721"/>
    <lineage>
        <taxon>Bacteria</taxon>
        <taxon>Bacillati</taxon>
        <taxon>Bacillota</taxon>
        <taxon>Bacilli</taxon>
        <taxon>Bacillales</taxon>
        <taxon>Bacillaceae</taxon>
        <taxon>Neobacillus</taxon>
    </lineage>
</organism>
<feature type="transmembrane region" description="Helical" evidence="7">
    <location>
        <begin position="37"/>
        <end position="56"/>
    </location>
</feature>
<dbReference type="InterPro" id="IPR050638">
    <property type="entry name" value="AA-Vitamin_Transporters"/>
</dbReference>
<dbReference type="GO" id="GO:0005886">
    <property type="term" value="C:plasma membrane"/>
    <property type="evidence" value="ECO:0007669"/>
    <property type="project" value="UniProtKB-SubCell"/>
</dbReference>
<dbReference type="AlphaFoldDB" id="A0A2N5HBG6"/>
<dbReference type="PANTHER" id="PTHR32322:SF18">
    <property type="entry name" value="S-ADENOSYLMETHIONINE_S-ADENOSYLHOMOCYSTEINE TRANSPORTER"/>
    <property type="match status" value="1"/>
</dbReference>
<feature type="transmembrane region" description="Helical" evidence="7">
    <location>
        <begin position="271"/>
        <end position="292"/>
    </location>
</feature>
<dbReference type="PANTHER" id="PTHR32322">
    <property type="entry name" value="INNER MEMBRANE TRANSPORTER"/>
    <property type="match status" value="1"/>
</dbReference>
<dbReference type="Gene3D" id="1.10.3730.20">
    <property type="match status" value="1"/>
</dbReference>
<evidence type="ECO:0000313" key="9">
    <source>
        <dbReference type="EMBL" id="PLS02862.1"/>
    </source>
</evidence>
<evidence type="ECO:0000256" key="3">
    <source>
        <dbReference type="ARBA" id="ARBA00022475"/>
    </source>
</evidence>
<comment type="caution">
    <text evidence="9">The sequence shown here is derived from an EMBL/GenBank/DDBJ whole genome shotgun (WGS) entry which is preliminary data.</text>
</comment>
<dbReference type="InterPro" id="IPR000620">
    <property type="entry name" value="EamA_dom"/>
</dbReference>
<feature type="transmembrane region" description="Helical" evidence="7">
    <location>
        <begin position="98"/>
        <end position="117"/>
    </location>
</feature>
<evidence type="ECO:0000256" key="1">
    <source>
        <dbReference type="ARBA" id="ARBA00004651"/>
    </source>
</evidence>
<keyword evidence="10" id="KW-1185">Reference proteome</keyword>
<evidence type="ECO:0000256" key="4">
    <source>
        <dbReference type="ARBA" id="ARBA00022692"/>
    </source>
</evidence>
<comment type="subcellular location">
    <subcellularLocation>
        <location evidence="1">Cell membrane</location>
        <topology evidence="1">Multi-pass membrane protein</topology>
    </subcellularLocation>
</comment>
<accession>A0A2N5HBG6</accession>
<dbReference type="SUPFAM" id="SSF103481">
    <property type="entry name" value="Multidrug resistance efflux transporter EmrE"/>
    <property type="match status" value="2"/>
</dbReference>
<keyword evidence="4 7" id="KW-0812">Transmembrane</keyword>
<comment type="similarity">
    <text evidence="2">Belongs to the EamA transporter family.</text>
</comment>
<feature type="transmembrane region" description="Helical" evidence="7">
    <location>
        <begin position="180"/>
        <end position="200"/>
    </location>
</feature>
<keyword evidence="6 7" id="KW-0472">Membrane</keyword>
<dbReference type="EMBL" id="PGVE01000064">
    <property type="protein sequence ID" value="PLS02862.1"/>
    <property type="molecule type" value="Genomic_DNA"/>
</dbReference>
<feature type="transmembrane region" description="Helical" evidence="7">
    <location>
        <begin position="129"/>
        <end position="148"/>
    </location>
</feature>
<feature type="transmembrane region" description="Helical" evidence="7">
    <location>
        <begin position="154"/>
        <end position="173"/>
    </location>
</feature>
<evidence type="ECO:0000256" key="6">
    <source>
        <dbReference type="ARBA" id="ARBA00023136"/>
    </source>
</evidence>
<evidence type="ECO:0000256" key="5">
    <source>
        <dbReference type="ARBA" id="ARBA00022989"/>
    </source>
</evidence>
<feature type="transmembrane region" description="Helical" evidence="7">
    <location>
        <begin position="212"/>
        <end position="234"/>
    </location>
</feature>
<name>A0A2N5HBG6_9BACI</name>
<sequence length="305" mass="32624">MSSSMIKAFISLFLVSVLWGCNYPVSAYLLQGFSPVLLSTVRICFTSLFLIICALIHKGMKRPTISEWKYLIGVGIFGTLLNQTFYFTGLHHTTPANASLIISLAPIATILLERIIFKVKFTIKKSAGAIISLIGVFSIIGVANGALGISWGDFNILIAMLCLSISILFIRGLAKTMDTFIITVFSTVLGSVLMIPAAGVENLVCGSVISHSLFMWILLIFAGIIAQGVAGFWWNKGVAKVGAGTASMFMNIQPFVAILASHFILGNHISLNQILGGILVLLGVFIANMPSVKTVVSTGSNKAAM</sequence>
<evidence type="ECO:0000256" key="7">
    <source>
        <dbReference type="SAM" id="Phobius"/>
    </source>
</evidence>
<reference evidence="9 10" key="1">
    <citation type="submission" date="2017-11" db="EMBL/GenBank/DDBJ databases">
        <title>Comparitive Functional Genomics of Dry Heat Resistant strains isolated from the Viking Spacecraft.</title>
        <authorList>
            <person name="Seuylemezian A."/>
            <person name="Cooper K."/>
            <person name="Vaishampayan P."/>
        </authorList>
    </citation>
    <scope>NUCLEOTIDE SEQUENCE [LARGE SCALE GENOMIC DNA]</scope>
    <source>
        <strain evidence="9 10">V32-6</strain>
    </source>
</reference>
<dbReference type="Proteomes" id="UP000234950">
    <property type="component" value="Unassembled WGS sequence"/>
</dbReference>
<dbReference type="OrthoDB" id="9805239at2"/>
<keyword evidence="3" id="KW-1003">Cell membrane</keyword>
<feature type="transmembrane region" description="Helical" evidence="7">
    <location>
        <begin position="68"/>
        <end position="86"/>
    </location>
</feature>
<dbReference type="Pfam" id="PF00892">
    <property type="entry name" value="EamA"/>
    <property type="match status" value="2"/>
</dbReference>
<proteinExistence type="inferred from homology"/>
<dbReference type="InterPro" id="IPR037185">
    <property type="entry name" value="EmrE-like"/>
</dbReference>
<keyword evidence="5 7" id="KW-1133">Transmembrane helix</keyword>
<gene>
    <name evidence="9" type="ORF">CVD27_16875</name>
</gene>
<feature type="domain" description="EamA" evidence="8">
    <location>
        <begin position="8"/>
        <end position="140"/>
    </location>
</feature>
<protein>
    <recommendedName>
        <fullName evidence="8">EamA domain-containing protein</fullName>
    </recommendedName>
</protein>
<evidence type="ECO:0000259" key="8">
    <source>
        <dbReference type="Pfam" id="PF00892"/>
    </source>
</evidence>